<dbReference type="InterPro" id="IPR046848">
    <property type="entry name" value="E_motif"/>
</dbReference>
<dbReference type="AlphaFoldDB" id="A0A9Q0KBW8"/>
<dbReference type="GO" id="GO:0009451">
    <property type="term" value="P:RNA modification"/>
    <property type="evidence" value="ECO:0007669"/>
    <property type="project" value="InterPro"/>
</dbReference>
<dbReference type="Gene3D" id="1.25.40.10">
    <property type="entry name" value="Tetratricopeptide repeat domain"/>
    <property type="match status" value="5"/>
</dbReference>
<sequence>MRFLLPSLLFELSQSYQPLSLTKQLHALNIKYQLTFDPFYATRIIRLYALHDDLHTARYVFDRTSSTSVYLWNSIIRAYAQCHKFDHAFSLFRRMLGTQVKPDNFTFACILRACSENLDPFGLRIVHGRVIVSGLESDSISSSALVSAYSKLCLIDEAFKVFHGMSEPDLVLWNSMVTGYGWCGLWRKGLELFSLMRQLGGKPDAYTLVGLISGFTDPCLLEIGRGIHGFCLKKGFDFNSHVGSTLVSMYSRCGCLSSARRVFGSLSRPDLVVWSALVAGFVQSGQFKDALLLFREMTYLKGEKADSILIASVLAACARLAIVRPGREIHGYVLRHWLVVEVMVSSSIVDMYSKCGFVDLGLQVFKNMTEKNAIAYNATISGLGSHGLTSPAFELFDEMLKDGLKPDESTFSALLGACCHAGLVKDGQELFRRMEDEFGIEARTEHHVYMVKLLGMAGELGKAYDLIQSMPQLPDSGVWGALLSSCCIHGNLELGEIVARRLFEIEPDKTAYRVMLSNMYACGGRWDDVKKLRDDMVEAGLLKMPGLSWI</sequence>
<dbReference type="PROSITE" id="PS51375">
    <property type="entry name" value="PPR"/>
    <property type="match status" value="5"/>
</dbReference>
<dbReference type="NCBIfam" id="TIGR00756">
    <property type="entry name" value="PPR"/>
    <property type="match status" value="5"/>
</dbReference>
<feature type="repeat" description="PPR" evidence="2">
    <location>
        <begin position="68"/>
        <end position="102"/>
    </location>
</feature>
<organism evidence="3 4">
    <name type="scientific">Protea cynaroides</name>
    <dbReference type="NCBI Taxonomy" id="273540"/>
    <lineage>
        <taxon>Eukaryota</taxon>
        <taxon>Viridiplantae</taxon>
        <taxon>Streptophyta</taxon>
        <taxon>Embryophyta</taxon>
        <taxon>Tracheophyta</taxon>
        <taxon>Spermatophyta</taxon>
        <taxon>Magnoliopsida</taxon>
        <taxon>Proteales</taxon>
        <taxon>Proteaceae</taxon>
        <taxon>Protea</taxon>
    </lineage>
</organism>
<dbReference type="Pfam" id="PF13041">
    <property type="entry name" value="PPR_2"/>
    <property type="match status" value="3"/>
</dbReference>
<dbReference type="GO" id="GO:0003723">
    <property type="term" value="F:RNA binding"/>
    <property type="evidence" value="ECO:0007669"/>
    <property type="project" value="InterPro"/>
</dbReference>
<evidence type="ECO:0000313" key="3">
    <source>
        <dbReference type="EMBL" id="KAJ4967698.1"/>
    </source>
</evidence>
<gene>
    <name evidence="3" type="ORF">NE237_014399</name>
</gene>
<proteinExistence type="predicted"/>
<dbReference type="PANTHER" id="PTHR47926:SF452">
    <property type="entry name" value="PENTATRICOPEPTIDE REPEAT-CONTAINING PROTEIN"/>
    <property type="match status" value="1"/>
</dbReference>
<feature type="repeat" description="PPR" evidence="2">
    <location>
        <begin position="169"/>
        <end position="203"/>
    </location>
</feature>
<dbReference type="Pfam" id="PF01535">
    <property type="entry name" value="PPR"/>
    <property type="match status" value="2"/>
</dbReference>
<dbReference type="InterPro" id="IPR046960">
    <property type="entry name" value="PPR_At4g14850-like_plant"/>
</dbReference>
<comment type="caution">
    <text evidence="3">The sequence shown here is derived from an EMBL/GenBank/DDBJ whole genome shotgun (WGS) entry which is preliminary data.</text>
</comment>
<evidence type="ECO:0000256" key="1">
    <source>
        <dbReference type="ARBA" id="ARBA00022737"/>
    </source>
</evidence>
<dbReference type="PANTHER" id="PTHR47926">
    <property type="entry name" value="PENTATRICOPEPTIDE REPEAT-CONTAINING PROTEIN"/>
    <property type="match status" value="1"/>
</dbReference>
<feature type="repeat" description="PPR" evidence="2">
    <location>
        <begin position="372"/>
        <end position="406"/>
    </location>
</feature>
<keyword evidence="4" id="KW-1185">Reference proteome</keyword>
<dbReference type="Pfam" id="PF20431">
    <property type="entry name" value="E_motif"/>
    <property type="match status" value="1"/>
</dbReference>
<dbReference type="InterPro" id="IPR011990">
    <property type="entry name" value="TPR-like_helical_dom_sf"/>
</dbReference>
<feature type="repeat" description="PPR" evidence="2">
    <location>
        <begin position="270"/>
        <end position="304"/>
    </location>
</feature>
<reference evidence="3" key="1">
    <citation type="journal article" date="2023" name="Plant J.">
        <title>The genome of the king protea, Protea cynaroides.</title>
        <authorList>
            <person name="Chang J."/>
            <person name="Duong T.A."/>
            <person name="Schoeman C."/>
            <person name="Ma X."/>
            <person name="Roodt D."/>
            <person name="Barker N."/>
            <person name="Li Z."/>
            <person name="Van de Peer Y."/>
            <person name="Mizrachi E."/>
        </authorList>
    </citation>
    <scope>NUCLEOTIDE SEQUENCE</scope>
    <source>
        <tissue evidence="3">Young leaves</tissue>
    </source>
</reference>
<dbReference type="FunFam" id="1.25.40.10:FF:000090">
    <property type="entry name" value="Pentatricopeptide repeat-containing protein, chloroplastic"/>
    <property type="match status" value="1"/>
</dbReference>
<evidence type="ECO:0008006" key="5">
    <source>
        <dbReference type="Google" id="ProtNLM"/>
    </source>
</evidence>
<dbReference type="OrthoDB" id="185373at2759"/>
<protein>
    <recommendedName>
        <fullName evidence="5">Pentatricopeptide repeat-containing protein</fullName>
    </recommendedName>
</protein>
<keyword evidence="1" id="KW-0677">Repeat</keyword>
<dbReference type="InterPro" id="IPR002885">
    <property type="entry name" value="PPR_rpt"/>
</dbReference>
<accession>A0A9Q0KBW8</accession>
<evidence type="ECO:0000256" key="2">
    <source>
        <dbReference type="PROSITE-ProRule" id="PRU00708"/>
    </source>
</evidence>
<name>A0A9Q0KBW8_9MAGN</name>
<evidence type="ECO:0000313" key="4">
    <source>
        <dbReference type="Proteomes" id="UP001141806"/>
    </source>
</evidence>
<feature type="repeat" description="PPR" evidence="2">
    <location>
        <begin position="407"/>
        <end position="437"/>
    </location>
</feature>
<dbReference type="Proteomes" id="UP001141806">
    <property type="component" value="Unassembled WGS sequence"/>
</dbReference>
<dbReference type="EMBL" id="JAMYWD010000006">
    <property type="protein sequence ID" value="KAJ4967698.1"/>
    <property type="molecule type" value="Genomic_DNA"/>
</dbReference>
<dbReference type="FunFam" id="1.25.40.10:FF:000351">
    <property type="entry name" value="Pentatricopeptide repeat-containing protein"/>
    <property type="match status" value="1"/>
</dbReference>